<evidence type="ECO:0000313" key="3">
    <source>
        <dbReference type="Proteomes" id="UP000624279"/>
    </source>
</evidence>
<dbReference type="InterPro" id="IPR051531">
    <property type="entry name" value="N-acetyltransferase"/>
</dbReference>
<accession>A0ABR6YG38</accession>
<dbReference type="EMBL" id="JACOGA010000019">
    <property type="protein sequence ID" value="MBC3875536.1"/>
    <property type="molecule type" value="Genomic_DNA"/>
</dbReference>
<dbReference type="InterPro" id="IPR016181">
    <property type="entry name" value="Acyl_CoA_acyltransferase"/>
</dbReference>
<comment type="caution">
    <text evidence="2">The sequence shown here is derived from an EMBL/GenBank/DDBJ whole genome shotgun (WGS) entry which is preliminary data.</text>
</comment>
<dbReference type="PANTHER" id="PTHR43792">
    <property type="entry name" value="GNAT FAMILY, PUTATIVE (AFU_ORTHOLOGUE AFUA_3G00765)-RELATED-RELATED"/>
    <property type="match status" value="1"/>
</dbReference>
<dbReference type="SUPFAM" id="SSF55729">
    <property type="entry name" value="Acyl-CoA N-acyltransferases (Nat)"/>
    <property type="match status" value="1"/>
</dbReference>
<evidence type="ECO:0000313" key="2">
    <source>
        <dbReference type="EMBL" id="MBC3875536.1"/>
    </source>
</evidence>
<dbReference type="CDD" id="cd04301">
    <property type="entry name" value="NAT_SF"/>
    <property type="match status" value="1"/>
</dbReference>
<dbReference type="Proteomes" id="UP000624279">
    <property type="component" value="Unassembled WGS sequence"/>
</dbReference>
<dbReference type="PROSITE" id="PS51186">
    <property type="entry name" value="GNAT"/>
    <property type="match status" value="1"/>
</dbReference>
<dbReference type="Pfam" id="PF13302">
    <property type="entry name" value="Acetyltransf_3"/>
    <property type="match status" value="1"/>
</dbReference>
<dbReference type="InterPro" id="IPR000182">
    <property type="entry name" value="GNAT_dom"/>
</dbReference>
<feature type="domain" description="N-acetyltransferase" evidence="1">
    <location>
        <begin position="11"/>
        <end position="161"/>
    </location>
</feature>
<proteinExistence type="predicted"/>
<gene>
    <name evidence="2" type="ORF">H8K55_18245</name>
</gene>
<organism evidence="2 3">
    <name type="scientific">Undibacterium flavidum</name>
    <dbReference type="NCBI Taxonomy" id="2762297"/>
    <lineage>
        <taxon>Bacteria</taxon>
        <taxon>Pseudomonadati</taxon>
        <taxon>Pseudomonadota</taxon>
        <taxon>Betaproteobacteria</taxon>
        <taxon>Burkholderiales</taxon>
        <taxon>Oxalobacteraceae</taxon>
        <taxon>Undibacterium</taxon>
    </lineage>
</organism>
<dbReference type="PANTHER" id="PTHR43792:SF13">
    <property type="entry name" value="ACETYLTRANSFERASE"/>
    <property type="match status" value="1"/>
</dbReference>
<protein>
    <submittedName>
        <fullName evidence="2">GNAT family N-acetyltransferase</fullName>
    </submittedName>
</protein>
<reference evidence="2 3" key="1">
    <citation type="submission" date="2020-08" db="EMBL/GenBank/DDBJ databases">
        <title>Novel species isolated from subtropical streams in China.</title>
        <authorList>
            <person name="Lu H."/>
        </authorList>
    </citation>
    <scope>NUCLEOTIDE SEQUENCE [LARGE SCALE GENOMIC DNA]</scope>
    <source>
        <strain evidence="2 3">LX15W</strain>
    </source>
</reference>
<name>A0ABR6YG38_9BURK</name>
<dbReference type="Gene3D" id="3.40.630.30">
    <property type="match status" value="1"/>
</dbReference>
<keyword evidence="3" id="KW-1185">Reference proteome</keyword>
<sequence>MSYTLQSLSYEQLQALAASQVPTEFAARAAPGALPPYFVAARALKLLDDGQSVFWCSSFIIVRTSDQRIVGGCGFKSTPQNGRVEIGYGIAAEHRRQGIASAAVNALLELAFHHGAIEVLAEILPDNIASIATVKKAGFRDIGSRIAEDNETVIQWIATHAAKISPDPDHD</sequence>
<evidence type="ECO:0000259" key="1">
    <source>
        <dbReference type="PROSITE" id="PS51186"/>
    </source>
</evidence>
<dbReference type="RefSeq" id="WP_186943498.1">
    <property type="nucleotide sequence ID" value="NZ_JACOGA010000019.1"/>
</dbReference>